<protein>
    <submittedName>
        <fullName evidence="2">Uncharacterized protein</fullName>
    </submittedName>
</protein>
<keyword evidence="3" id="KW-1185">Reference proteome</keyword>
<dbReference type="AlphaFoldDB" id="A0A6A6RUU8"/>
<name>A0A6A6RUU8_9PLEO</name>
<feature type="compositionally biased region" description="Low complexity" evidence="1">
    <location>
        <begin position="45"/>
        <end position="74"/>
    </location>
</feature>
<evidence type="ECO:0000256" key="1">
    <source>
        <dbReference type="SAM" id="MobiDB-lite"/>
    </source>
</evidence>
<feature type="region of interest" description="Disordered" evidence="1">
    <location>
        <begin position="1"/>
        <end position="150"/>
    </location>
</feature>
<gene>
    <name evidence="2" type="ORF">P280DRAFT_470921</name>
</gene>
<organism evidence="2 3">
    <name type="scientific">Massarina eburnea CBS 473.64</name>
    <dbReference type="NCBI Taxonomy" id="1395130"/>
    <lineage>
        <taxon>Eukaryota</taxon>
        <taxon>Fungi</taxon>
        <taxon>Dikarya</taxon>
        <taxon>Ascomycota</taxon>
        <taxon>Pezizomycotina</taxon>
        <taxon>Dothideomycetes</taxon>
        <taxon>Pleosporomycetidae</taxon>
        <taxon>Pleosporales</taxon>
        <taxon>Massarineae</taxon>
        <taxon>Massarinaceae</taxon>
        <taxon>Massarina</taxon>
    </lineage>
</organism>
<dbReference type="Proteomes" id="UP000799753">
    <property type="component" value="Unassembled WGS sequence"/>
</dbReference>
<feature type="compositionally biased region" description="Polar residues" evidence="1">
    <location>
        <begin position="1"/>
        <end position="23"/>
    </location>
</feature>
<evidence type="ECO:0000313" key="2">
    <source>
        <dbReference type="EMBL" id="KAF2638905.1"/>
    </source>
</evidence>
<evidence type="ECO:0000313" key="3">
    <source>
        <dbReference type="Proteomes" id="UP000799753"/>
    </source>
</evidence>
<proteinExistence type="predicted"/>
<dbReference type="EMBL" id="MU006788">
    <property type="protein sequence ID" value="KAF2638905.1"/>
    <property type="molecule type" value="Genomic_DNA"/>
</dbReference>
<sequence length="150" mass="16210">MASLIFANTTTSDTETRFNSFTPGTGAPLNDSASEYSNNTSLYTSLVPSSRAPAPSSVDSVTDTDNTVVPPVNNAQESAELSERKKKDSFVEGHGQNKGEGSKGAGKRERKGRTNSLRKSFSRVMTRGRPNRTQRAERVAKGDDVGIRRL</sequence>
<feature type="compositionally biased region" description="Polar residues" evidence="1">
    <location>
        <begin position="31"/>
        <end position="44"/>
    </location>
</feature>
<feature type="compositionally biased region" description="Basic and acidic residues" evidence="1">
    <location>
        <begin position="81"/>
        <end position="101"/>
    </location>
</feature>
<feature type="compositionally biased region" description="Basic and acidic residues" evidence="1">
    <location>
        <begin position="134"/>
        <end position="150"/>
    </location>
</feature>
<accession>A0A6A6RUU8</accession>
<reference evidence="2" key="1">
    <citation type="journal article" date="2020" name="Stud. Mycol.">
        <title>101 Dothideomycetes genomes: a test case for predicting lifestyles and emergence of pathogens.</title>
        <authorList>
            <person name="Haridas S."/>
            <person name="Albert R."/>
            <person name="Binder M."/>
            <person name="Bloem J."/>
            <person name="Labutti K."/>
            <person name="Salamov A."/>
            <person name="Andreopoulos B."/>
            <person name="Baker S."/>
            <person name="Barry K."/>
            <person name="Bills G."/>
            <person name="Bluhm B."/>
            <person name="Cannon C."/>
            <person name="Castanera R."/>
            <person name="Culley D."/>
            <person name="Daum C."/>
            <person name="Ezra D."/>
            <person name="Gonzalez J."/>
            <person name="Henrissat B."/>
            <person name="Kuo A."/>
            <person name="Liang C."/>
            <person name="Lipzen A."/>
            <person name="Lutzoni F."/>
            <person name="Magnuson J."/>
            <person name="Mondo S."/>
            <person name="Nolan M."/>
            <person name="Ohm R."/>
            <person name="Pangilinan J."/>
            <person name="Park H.-J."/>
            <person name="Ramirez L."/>
            <person name="Alfaro M."/>
            <person name="Sun H."/>
            <person name="Tritt A."/>
            <person name="Yoshinaga Y."/>
            <person name="Zwiers L.-H."/>
            <person name="Turgeon B."/>
            <person name="Goodwin S."/>
            <person name="Spatafora J."/>
            <person name="Crous P."/>
            <person name="Grigoriev I."/>
        </authorList>
    </citation>
    <scope>NUCLEOTIDE SEQUENCE</scope>
    <source>
        <strain evidence="2">CBS 473.64</strain>
    </source>
</reference>